<evidence type="ECO:0000256" key="1">
    <source>
        <dbReference type="SAM" id="MobiDB-lite"/>
    </source>
</evidence>
<dbReference type="AlphaFoldDB" id="A0A9W9DE96"/>
<dbReference type="Proteomes" id="UP001150238">
    <property type="component" value="Unassembled WGS sequence"/>
</dbReference>
<protein>
    <submittedName>
        <fullName evidence="2">Uncharacterized protein</fullName>
    </submittedName>
</protein>
<organism evidence="2 3">
    <name type="scientific">Lentinula lateritia</name>
    <dbReference type="NCBI Taxonomy" id="40482"/>
    <lineage>
        <taxon>Eukaryota</taxon>
        <taxon>Fungi</taxon>
        <taxon>Dikarya</taxon>
        <taxon>Basidiomycota</taxon>
        <taxon>Agaricomycotina</taxon>
        <taxon>Agaricomycetes</taxon>
        <taxon>Agaricomycetidae</taxon>
        <taxon>Agaricales</taxon>
        <taxon>Marasmiineae</taxon>
        <taxon>Omphalotaceae</taxon>
        <taxon>Lentinula</taxon>
    </lineage>
</organism>
<feature type="region of interest" description="Disordered" evidence="1">
    <location>
        <begin position="36"/>
        <end position="56"/>
    </location>
</feature>
<proteinExistence type="predicted"/>
<reference evidence="2" key="1">
    <citation type="submission" date="2022-08" db="EMBL/GenBank/DDBJ databases">
        <authorList>
            <consortium name="DOE Joint Genome Institute"/>
            <person name="Min B."/>
            <person name="Riley R."/>
            <person name="Sierra-Patev S."/>
            <person name="Naranjo-Ortiz M."/>
            <person name="Looney B."/>
            <person name="Konkel Z."/>
            <person name="Slot J.C."/>
            <person name="Sakamoto Y."/>
            <person name="Steenwyk J.L."/>
            <person name="Rokas A."/>
            <person name="Carro J."/>
            <person name="Camarero S."/>
            <person name="Ferreira P."/>
            <person name="Molpeceres G."/>
            <person name="Ruiz-Duenas F.J."/>
            <person name="Serrano A."/>
            <person name="Henrissat B."/>
            <person name="Drula E."/>
            <person name="Hughes K.W."/>
            <person name="Mata J.L."/>
            <person name="Ishikawa N.K."/>
            <person name="Vargas-Isla R."/>
            <person name="Ushijima S."/>
            <person name="Smith C.A."/>
            <person name="Ahrendt S."/>
            <person name="Andreopoulos W."/>
            <person name="He G."/>
            <person name="Labutti K."/>
            <person name="Lipzen A."/>
            <person name="Ng V."/>
            <person name="Sandor L."/>
            <person name="Barry K."/>
            <person name="Martinez A.T."/>
            <person name="Xiao Y."/>
            <person name="Gibbons J.G."/>
            <person name="Terashima K."/>
            <person name="Hibbett D.S."/>
            <person name="Grigoriev I.V."/>
        </authorList>
    </citation>
    <scope>NUCLEOTIDE SEQUENCE</scope>
    <source>
        <strain evidence="2">Sp2 HRB7682 ss15</strain>
    </source>
</reference>
<accession>A0A9W9DE96</accession>
<comment type="caution">
    <text evidence="2">The sequence shown here is derived from an EMBL/GenBank/DDBJ whole genome shotgun (WGS) entry which is preliminary data.</text>
</comment>
<reference evidence="2" key="2">
    <citation type="journal article" date="2023" name="Proc. Natl. Acad. Sci. U.S.A.">
        <title>A global phylogenomic analysis of the shiitake genus Lentinula.</title>
        <authorList>
            <person name="Sierra-Patev S."/>
            <person name="Min B."/>
            <person name="Naranjo-Ortiz M."/>
            <person name="Looney B."/>
            <person name="Konkel Z."/>
            <person name="Slot J.C."/>
            <person name="Sakamoto Y."/>
            <person name="Steenwyk J.L."/>
            <person name="Rokas A."/>
            <person name="Carro J."/>
            <person name="Camarero S."/>
            <person name="Ferreira P."/>
            <person name="Molpeceres G."/>
            <person name="Ruiz-Duenas F.J."/>
            <person name="Serrano A."/>
            <person name="Henrissat B."/>
            <person name="Drula E."/>
            <person name="Hughes K.W."/>
            <person name="Mata J.L."/>
            <person name="Ishikawa N.K."/>
            <person name="Vargas-Isla R."/>
            <person name="Ushijima S."/>
            <person name="Smith C.A."/>
            <person name="Donoghue J."/>
            <person name="Ahrendt S."/>
            <person name="Andreopoulos W."/>
            <person name="He G."/>
            <person name="LaButti K."/>
            <person name="Lipzen A."/>
            <person name="Ng V."/>
            <person name="Riley R."/>
            <person name="Sandor L."/>
            <person name="Barry K."/>
            <person name="Martinez A.T."/>
            <person name="Xiao Y."/>
            <person name="Gibbons J.G."/>
            <person name="Terashima K."/>
            <person name="Grigoriev I.V."/>
            <person name="Hibbett D."/>
        </authorList>
    </citation>
    <scope>NUCLEOTIDE SEQUENCE</scope>
    <source>
        <strain evidence="2">Sp2 HRB7682 ss15</strain>
    </source>
</reference>
<name>A0A9W9DE96_9AGAR</name>
<evidence type="ECO:0000313" key="2">
    <source>
        <dbReference type="EMBL" id="KAJ4464892.1"/>
    </source>
</evidence>
<sequence length="85" mass="8819">MILRSGASAQAQLSANIAPPASHATPVSSDTALAAVNGSLSSSSDHNVDPPLSNRPKFAQTETLDLLTQKLNSLNQIKEACVIVH</sequence>
<dbReference type="EMBL" id="JANVFS010000055">
    <property type="protein sequence ID" value="KAJ4464892.1"/>
    <property type="molecule type" value="Genomic_DNA"/>
</dbReference>
<gene>
    <name evidence="2" type="ORF">C8J55DRAFT_566598</name>
</gene>
<evidence type="ECO:0000313" key="3">
    <source>
        <dbReference type="Proteomes" id="UP001150238"/>
    </source>
</evidence>